<dbReference type="EMBL" id="NXLU01000001">
    <property type="protein sequence ID" value="RDU70053.1"/>
    <property type="molecule type" value="Genomic_DNA"/>
</dbReference>
<dbReference type="Proteomes" id="UP000257067">
    <property type="component" value="Unassembled WGS sequence"/>
</dbReference>
<dbReference type="AlphaFoldDB" id="A0A3D8IYC3"/>
<evidence type="ECO:0000256" key="2">
    <source>
        <dbReference type="ARBA" id="ARBA00023235"/>
    </source>
</evidence>
<comment type="caution">
    <text evidence="6">The sequence shown here is derived from an EMBL/GenBank/DDBJ whole genome shotgun (WGS) entry which is preliminary data.</text>
</comment>
<dbReference type="EC" id="5.4.99.-" evidence="4"/>
<dbReference type="InterPro" id="IPR050343">
    <property type="entry name" value="RsuA_PseudoU_synthase"/>
</dbReference>
<keyword evidence="3" id="KW-0694">RNA-binding</keyword>
<dbReference type="Gene3D" id="3.10.290.10">
    <property type="entry name" value="RNA-binding S4 domain"/>
    <property type="match status" value="1"/>
</dbReference>
<proteinExistence type="inferred from homology"/>
<dbReference type="NCBIfam" id="TIGR00093">
    <property type="entry name" value="pseudouridine synthase"/>
    <property type="match status" value="1"/>
</dbReference>
<dbReference type="GO" id="GO:0120159">
    <property type="term" value="F:rRNA pseudouridine synthase activity"/>
    <property type="evidence" value="ECO:0007669"/>
    <property type="project" value="UniProtKB-ARBA"/>
</dbReference>
<dbReference type="OrthoDB" id="9807213at2"/>
<dbReference type="GO" id="GO:0003723">
    <property type="term" value="F:RNA binding"/>
    <property type="evidence" value="ECO:0007669"/>
    <property type="project" value="UniProtKB-KW"/>
</dbReference>
<gene>
    <name evidence="6" type="ORF">CQA62_01165</name>
</gene>
<keyword evidence="2 4" id="KW-0413">Isomerase</keyword>
<dbReference type="Gene3D" id="3.30.70.580">
    <property type="entry name" value="Pseudouridine synthase I, catalytic domain, N-terminal subdomain"/>
    <property type="match status" value="1"/>
</dbReference>
<dbReference type="RefSeq" id="WP_104723888.1">
    <property type="nucleotide sequence ID" value="NZ_FZNE01000002.1"/>
</dbReference>
<feature type="domain" description="RNA-binding S4" evidence="5">
    <location>
        <begin position="1"/>
        <end position="59"/>
    </location>
</feature>
<reference evidence="6 7" key="1">
    <citation type="submission" date="2018-04" db="EMBL/GenBank/DDBJ databases">
        <title>Novel Campyloabacter and Helicobacter Species and Strains.</title>
        <authorList>
            <person name="Mannion A.J."/>
            <person name="Shen Z."/>
            <person name="Fox J.G."/>
        </authorList>
    </citation>
    <scope>NUCLEOTIDE SEQUENCE [LARGE SCALE GENOMIC DNA]</scope>
    <source>
        <strain evidence="6 7">ATCC 700242</strain>
    </source>
</reference>
<dbReference type="PROSITE" id="PS50889">
    <property type="entry name" value="S4"/>
    <property type="match status" value="1"/>
</dbReference>
<dbReference type="Gene3D" id="3.30.70.1560">
    <property type="entry name" value="Alpha-L RNA-binding motif"/>
    <property type="match status" value="1"/>
</dbReference>
<evidence type="ECO:0000259" key="5">
    <source>
        <dbReference type="SMART" id="SM00363"/>
    </source>
</evidence>
<name>A0A3D8IYC3_9HELI</name>
<dbReference type="Pfam" id="PF00849">
    <property type="entry name" value="PseudoU_synth_2"/>
    <property type="match status" value="1"/>
</dbReference>
<dbReference type="CDD" id="cd00165">
    <property type="entry name" value="S4"/>
    <property type="match status" value="1"/>
</dbReference>
<organism evidence="6 7">
    <name type="scientific">Helicobacter cholecystus</name>
    <dbReference type="NCBI Taxonomy" id="45498"/>
    <lineage>
        <taxon>Bacteria</taxon>
        <taxon>Pseudomonadati</taxon>
        <taxon>Campylobacterota</taxon>
        <taxon>Epsilonproteobacteria</taxon>
        <taxon>Campylobacterales</taxon>
        <taxon>Helicobacteraceae</taxon>
        <taxon>Helicobacter</taxon>
    </lineage>
</organism>
<dbReference type="SUPFAM" id="SSF55174">
    <property type="entry name" value="Alpha-L RNA-binding motif"/>
    <property type="match status" value="1"/>
</dbReference>
<dbReference type="InterPro" id="IPR020094">
    <property type="entry name" value="TruA/RsuA/RluB/E/F_N"/>
</dbReference>
<evidence type="ECO:0000256" key="4">
    <source>
        <dbReference type="RuleBase" id="RU003887"/>
    </source>
</evidence>
<dbReference type="PANTHER" id="PTHR47683:SF2">
    <property type="entry name" value="RNA-BINDING S4 DOMAIN-CONTAINING PROTEIN"/>
    <property type="match status" value="1"/>
</dbReference>
<dbReference type="SUPFAM" id="SSF55120">
    <property type="entry name" value="Pseudouridine synthase"/>
    <property type="match status" value="1"/>
</dbReference>
<dbReference type="PANTHER" id="PTHR47683">
    <property type="entry name" value="PSEUDOURIDINE SYNTHASE FAMILY PROTEIN-RELATED"/>
    <property type="match status" value="1"/>
</dbReference>
<evidence type="ECO:0000313" key="6">
    <source>
        <dbReference type="EMBL" id="RDU70053.1"/>
    </source>
</evidence>
<dbReference type="InterPro" id="IPR000748">
    <property type="entry name" value="PsdUridine_synth_RsuA/RluB/E/F"/>
</dbReference>
<comment type="similarity">
    <text evidence="1 4">Belongs to the pseudouridine synthase RsuA family.</text>
</comment>
<evidence type="ECO:0000256" key="3">
    <source>
        <dbReference type="PROSITE-ProRule" id="PRU00182"/>
    </source>
</evidence>
<dbReference type="PROSITE" id="PS01149">
    <property type="entry name" value="PSI_RSU"/>
    <property type="match status" value="1"/>
</dbReference>
<sequence length="255" mass="29720">MRLNQYISHNSKYSRREADRLILEGRVNIEKRKATPISVLQEGERVFIDGKFLKPKDEENYTLLIYHKPKGELVSKKDDRGRKTIYHSLSSQYSHFIPVGRLDYASEGLLILTDSKKVATKLMESELERVYLLKLNGSITQEMMKAMQEGMTLEDAREGGHQKSIITSMEFAPFIDFAVIKNTRNYSKIKVCITEGKNRELRRFFAHFGREILDLKRISYGFASLNALPCGKSRFFSKDEYKALHQFMKQFKKKD</sequence>
<evidence type="ECO:0000256" key="1">
    <source>
        <dbReference type="ARBA" id="ARBA00008348"/>
    </source>
</evidence>
<protein>
    <recommendedName>
        <fullName evidence="4">Pseudouridine synthase</fullName>
        <ecNumber evidence="4">5.4.99.-</ecNumber>
    </recommendedName>
</protein>
<dbReference type="InterPro" id="IPR036986">
    <property type="entry name" value="S4_RNA-bd_sf"/>
</dbReference>
<dbReference type="InterPro" id="IPR020103">
    <property type="entry name" value="PsdUridine_synth_cat_dom_sf"/>
</dbReference>
<dbReference type="InterPro" id="IPR002942">
    <property type="entry name" value="S4_RNA-bd"/>
</dbReference>
<dbReference type="SMART" id="SM00363">
    <property type="entry name" value="S4"/>
    <property type="match status" value="1"/>
</dbReference>
<keyword evidence="7" id="KW-1185">Reference proteome</keyword>
<evidence type="ECO:0000313" key="7">
    <source>
        <dbReference type="Proteomes" id="UP000257067"/>
    </source>
</evidence>
<dbReference type="GO" id="GO:0000455">
    <property type="term" value="P:enzyme-directed rRNA pseudouridine synthesis"/>
    <property type="evidence" value="ECO:0007669"/>
    <property type="project" value="UniProtKB-ARBA"/>
</dbReference>
<accession>A0A3D8IYC3</accession>
<dbReference type="InterPro" id="IPR018496">
    <property type="entry name" value="PsdUridine_synth_RsuA/RluB_CS"/>
</dbReference>
<dbReference type="InterPro" id="IPR042092">
    <property type="entry name" value="PsdUridine_s_RsuA/RluB/E/F_cat"/>
</dbReference>
<dbReference type="InterPro" id="IPR006145">
    <property type="entry name" value="PsdUridine_synth_RsuA/RluA"/>
</dbReference>